<protein>
    <submittedName>
        <fullName evidence="9">PROTEIN INCREASED RESISTANCE TO MYZUS PERSICAE 1</fullName>
    </submittedName>
</protein>
<organism evidence="9 10">
    <name type="scientific">Salix koriyanagi</name>
    <dbReference type="NCBI Taxonomy" id="2511006"/>
    <lineage>
        <taxon>Eukaryota</taxon>
        <taxon>Viridiplantae</taxon>
        <taxon>Streptophyta</taxon>
        <taxon>Embryophyta</taxon>
        <taxon>Tracheophyta</taxon>
        <taxon>Spermatophyta</taxon>
        <taxon>Magnoliopsida</taxon>
        <taxon>eudicotyledons</taxon>
        <taxon>Gunneridae</taxon>
        <taxon>Pentapetalae</taxon>
        <taxon>rosids</taxon>
        <taxon>fabids</taxon>
        <taxon>Malpighiales</taxon>
        <taxon>Salicaceae</taxon>
        <taxon>Saliceae</taxon>
        <taxon>Salix</taxon>
    </lineage>
</organism>
<evidence type="ECO:0000259" key="8">
    <source>
        <dbReference type="PROSITE" id="PS51795"/>
    </source>
</evidence>
<dbReference type="GO" id="GO:0008270">
    <property type="term" value="F:zinc ion binding"/>
    <property type="evidence" value="ECO:0007669"/>
    <property type="project" value="UniProtKB-KW"/>
</dbReference>
<keyword evidence="5" id="KW-0862">Zinc</keyword>
<evidence type="ECO:0000256" key="1">
    <source>
        <dbReference type="ARBA" id="ARBA00004496"/>
    </source>
</evidence>
<feature type="domain" description="FLZ-type" evidence="8">
    <location>
        <begin position="108"/>
        <end position="152"/>
    </location>
</feature>
<evidence type="ECO:0000256" key="3">
    <source>
        <dbReference type="ARBA" id="ARBA00022490"/>
    </source>
</evidence>
<reference evidence="9" key="2">
    <citation type="journal article" date="2023" name="Int. J. Mol. Sci.">
        <title>De Novo Assembly and Annotation of 11 Diverse Shrub Willow (Salix) Genomes Reveals Novel Gene Organization in Sex-Linked Regions.</title>
        <authorList>
            <person name="Hyden B."/>
            <person name="Feng K."/>
            <person name="Yates T.B."/>
            <person name="Jawdy S."/>
            <person name="Cereghino C."/>
            <person name="Smart L.B."/>
            <person name="Muchero W."/>
        </authorList>
    </citation>
    <scope>NUCLEOTIDE SEQUENCE</scope>
    <source>
        <tissue evidence="9">Shoot tip</tissue>
    </source>
</reference>
<evidence type="ECO:0000313" key="9">
    <source>
        <dbReference type="EMBL" id="KAJ6733532.1"/>
    </source>
</evidence>
<accession>A0A9Q0UP23</accession>
<keyword evidence="3" id="KW-0963">Cytoplasm</keyword>
<evidence type="ECO:0000256" key="5">
    <source>
        <dbReference type="ARBA" id="ARBA00022771"/>
    </source>
</evidence>
<name>A0A9Q0UP23_9ROSI</name>
<feature type="region of interest" description="Disordered" evidence="7">
    <location>
        <begin position="147"/>
        <end position="186"/>
    </location>
</feature>
<feature type="region of interest" description="Disordered" evidence="7">
    <location>
        <begin position="1"/>
        <end position="49"/>
    </location>
</feature>
<feature type="compositionally biased region" description="Basic and acidic residues" evidence="7">
    <location>
        <begin position="147"/>
        <end position="167"/>
    </location>
</feature>
<evidence type="ECO:0000256" key="7">
    <source>
        <dbReference type="SAM" id="MobiDB-lite"/>
    </source>
</evidence>
<comment type="subcellular location">
    <subcellularLocation>
        <location evidence="1">Cytoplasm</location>
    </subcellularLocation>
</comment>
<feature type="compositionally biased region" description="Basic and acidic residues" evidence="7">
    <location>
        <begin position="36"/>
        <end position="49"/>
    </location>
</feature>
<dbReference type="EMBL" id="JAPFFM010000011">
    <property type="protein sequence ID" value="KAJ6733532.1"/>
    <property type="molecule type" value="Genomic_DNA"/>
</dbReference>
<feature type="compositionally biased region" description="Basic residues" evidence="7">
    <location>
        <begin position="1"/>
        <end position="11"/>
    </location>
</feature>
<evidence type="ECO:0000313" key="10">
    <source>
        <dbReference type="Proteomes" id="UP001151752"/>
    </source>
</evidence>
<dbReference type="PROSITE" id="PS51795">
    <property type="entry name" value="ZF_FLZ"/>
    <property type="match status" value="1"/>
</dbReference>
<proteinExistence type="inferred from homology"/>
<reference evidence="9" key="1">
    <citation type="submission" date="2022-11" db="EMBL/GenBank/DDBJ databases">
        <authorList>
            <person name="Hyden B.L."/>
            <person name="Feng K."/>
            <person name="Yates T."/>
            <person name="Jawdy S."/>
            <person name="Smart L.B."/>
            <person name="Muchero W."/>
        </authorList>
    </citation>
    <scope>NUCLEOTIDE SEQUENCE</scope>
    <source>
        <tissue evidence="9">Shoot tip</tissue>
    </source>
</reference>
<gene>
    <name evidence="9" type="ORF">OIU74_005330</name>
</gene>
<evidence type="ECO:0000256" key="2">
    <source>
        <dbReference type="ARBA" id="ARBA00009374"/>
    </source>
</evidence>
<keyword evidence="4" id="KW-0479">Metal-binding</keyword>
<dbReference type="Pfam" id="PF04570">
    <property type="entry name" value="zf-FLZ"/>
    <property type="match status" value="1"/>
</dbReference>
<sequence>MLLGKRPRGPMRRTASMTGITVDLPSNVDAGSSEPNSDHFNDTLHLTARPEDGPLPYHHSNNMVGAFDGGNTSGFLLHDQRLLATMVSPRNHYRSGRGSGDHLVEAAHFLRTCGLCKRRLGPGKDLFMYRGDMAFCSQECREQQMKQDAKKEKAHIMIASKKEDRRASASTTSSKSSRKSETLAAA</sequence>
<dbReference type="GO" id="GO:0005737">
    <property type="term" value="C:cytoplasm"/>
    <property type="evidence" value="ECO:0007669"/>
    <property type="project" value="UniProtKB-SubCell"/>
</dbReference>
<keyword evidence="10" id="KW-1185">Reference proteome</keyword>
<dbReference type="AlphaFoldDB" id="A0A9Q0UP23"/>
<keyword evidence="5" id="KW-0863">Zinc-finger</keyword>
<comment type="caution">
    <text evidence="9">The sequence shown here is derived from an EMBL/GenBank/DDBJ whole genome shotgun (WGS) entry which is preliminary data.</text>
</comment>
<dbReference type="PANTHER" id="PTHR33059">
    <property type="entry name" value="FCS-LIKE ZINC FINGER 5"/>
    <property type="match status" value="1"/>
</dbReference>
<dbReference type="Proteomes" id="UP001151752">
    <property type="component" value="Chromosome 7"/>
</dbReference>
<dbReference type="InterPro" id="IPR007650">
    <property type="entry name" value="Zf-FLZ_dom"/>
</dbReference>
<dbReference type="PANTHER" id="PTHR33059:SF76">
    <property type="entry name" value="FCS-LIKE ZINC FINGER 7"/>
    <property type="match status" value="1"/>
</dbReference>
<evidence type="ECO:0000256" key="4">
    <source>
        <dbReference type="ARBA" id="ARBA00022723"/>
    </source>
</evidence>
<comment type="similarity">
    <text evidence="2">Belongs to the FLZ family.</text>
</comment>
<evidence type="ECO:0000256" key="6">
    <source>
        <dbReference type="PROSITE-ProRule" id="PRU01131"/>
    </source>
</evidence>
<feature type="zinc finger region" description="FLZ-type" evidence="6">
    <location>
        <begin position="108"/>
        <end position="152"/>
    </location>
</feature>